<feature type="compositionally biased region" description="Polar residues" evidence="1">
    <location>
        <begin position="497"/>
        <end position="507"/>
    </location>
</feature>
<proteinExistence type="predicted"/>
<organism evidence="2 3">
    <name type="scientific">Anopheles dirus</name>
    <dbReference type="NCBI Taxonomy" id="7168"/>
    <lineage>
        <taxon>Eukaryota</taxon>
        <taxon>Metazoa</taxon>
        <taxon>Ecdysozoa</taxon>
        <taxon>Arthropoda</taxon>
        <taxon>Hexapoda</taxon>
        <taxon>Insecta</taxon>
        <taxon>Pterygota</taxon>
        <taxon>Neoptera</taxon>
        <taxon>Endopterygota</taxon>
        <taxon>Diptera</taxon>
        <taxon>Nematocera</taxon>
        <taxon>Culicoidea</taxon>
        <taxon>Culicidae</taxon>
        <taxon>Anophelinae</taxon>
        <taxon>Anopheles</taxon>
    </lineage>
</organism>
<accession>A0A182NFS0</accession>
<dbReference type="EnsemblMetazoa" id="ADIR006492-RA">
    <property type="protein sequence ID" value="ADIR006492-PA"/>
    <property type="gene ID" value="ADIR006492"/>
</dbReference>
<dbReference type="AlphaFoldDB" id="A0A182NFS0"/>
<sequence length="581" mass="65685">MAGTVSTLGSQVDASEVKVKKKNLRKISAPPWLKARLGGAKVDKSRQAVPCCGVEVAGERDEVLNERQFEDKSVQCDDLLPDDGHHRFGYHRNSSDRCSSCCHPMNPIYQTNLIVNQIPFMDDDPDDDGSLSTFRRSHHAVRHRRNSRIDSTPLPAQALFRKNNLFATPHGTVEDEFRHSVTTLSHSNPQDCSWPQPAHSDVSIPNSIEYEETSVERSRPRAPLRRRTGAYGNVTLNVQIANGITNSTILEERDKPVDKPRRRYGVAPVGPVFRDRQSHPSCLVLGMNSDARNPLNYKMYTPFCNKRQAMPPEHFKNWPSESRYDDENELNYRTLSYYSEVANQLEQYERRSSFDTGSSSLLNAIDSNSIMYRSSLDEPPKVAERIAEEDPSALECERRTEKPVPNIYGSSRVNRDGPNVRTKNMLSDRCSPAQTQSNLLAPPPATGPFGRWSGSIQNLFSIGSRASTGAGRWSKSENCLNEVGQRRQQQQQQHQRLANSPRGSSKPWSDRLFGRTTRAGRMGKNGRSRRDNTFLTSGGGSFFTYKYDDEEESAWQKYFSLGMLRKIRPKPGKNLKGKDDR</sequence>
<name>A0A182NFS0_9DIPT</name>
<feature type="region of interest" description="Disordered" evidence="1">
    <location>
        <begin position="482"/>
        <end position="535"/>
    </location>
</feature>
<protein>
    <submittedName>
        <fullName evidence="2">Uncharacterized protein</fullName>
    </submittedName>
</protein>
<keyword evidence="3" id="KW-1185">Reference proteome</keyword>
<evidence type="ECO:0000313" key="3">
    <source>
        <dbReference type="Proteomes" id="UP000075884"/>
    </source>
</evidence>
<dbReference type="VEuPathDB" id="VectorBase:ADIR006492"/>
<dbReference type="Proteomes" id="UP000075884">
    <property type="component" value="Unassembled WGS sequence"/>
</dbReference>
<reference evidence="3" key="1">
    <citation type="submission" date="2013-03" db="EMBL/GenBank/DDBJ databases">
        <title>The Genome Sequence of Anopheles dirus WRAIR2.</title>
        <authorList>
            <consortium name="The Broad Institute Genomics Platform"/>
            <person name="Neafsey D.E."/>
            <person name="Walton C."/>
            <person name="Walker B."/>
            <person name="Young S.K."/>
            <person name="Zeng Q."/>
            <person name="Gargeya S."/>
            <person name="Fitzgerald M."/>
            <person name="Haas B."/>
            <person name="Abouelleil A."/>
            <person name="Allen A.W."/>
            <person name="Alvarado L."/>
            <person name="Arachchi H.M."/>
            <person name="Berlin A.M."/>
            <person name="Chapman S.B."/>
            <person name="Gainer-Dewar J."/>
            <person name="Goldberg J."/>
            <person name="Griggs A."/>
            <person name="Gujja S."/>
            <person name="Hansen M."/>
            <person name="Howarth C."/>
            <person name="Imamovic A."/>
            <person name="Ireland A."/>
            <person name="Larimer J."/>
            <person name="McCowan C."/>
            <person name="Murphy C."/>
            <person name="Pearson M."/>
            <person name="Poon T.W."/>
            <person name="Priest M."/>
            <person name="Roberts A."/>
            <person name="Saif S."/>
            <person name="Shea T."/>
            <person name="Sisk P."/>
            <person name="Sykes S."/>
            <person name="Wortman J."/>
            <person name="Nusbaum C."/>
            <person name="Birren B."/>
        </authorList>
    </citation>
    <scope>NUCLEOTIDE SEQUENCE [LARGE SCALE GENOMIC DNA]</scope>
    <source>
        <strain evidence="3">WRAIR2</strain>
    </source>
</reference>
<evidence type="ECO:0000313" key="2">
    <source>
        <dbReference type="EnsemblMetazoa" id="ADIR006492-PA"/>
    </source>
</evidence>
<feature type="compositionally biased region" description="Low complexity" evidence="1">
    <location>
        <begin position="486"/>
        <end position="496"/>
    </location>
</feature>
<reference evidence="2" key="2">
    <citation type="submission" date="2020-05" db="UniProtKB">
        <authorList>
            <consortium name="EnsemblMetazoa"/>
        </authorList>
    </citation>
    <scope>IDENTIFICATION</scope>
    <source>
        <strain evidence="2">WRAIR2</strain>
    </source>
</reference>
<evidence type="ECO:0000256" key="1">
    <source>
        <dbReference type="SAM" id="MobiDB-lite"/>
    </source>
</evidence>